<name>A0A540WPS4_9BACT</name>
<sequence>VVGQVGGGAMPLARLPSFACSLTVGAPESFLERLRGGEVPVIGRIADGEVVLDVRCLAKEELASVAESVATASPGKPP</sequence>
<keyword evidence="1" id="KW-0808">Transferase</keyword>
<accession>A0A540WPS4</accession>
<comment type="caution">
    <text evidence="1">The sequence shown here is derived from an EMBL/GenBank/DDBJ whole genome shotgun (WGS) entry which is preliminary data.</text>
</comment>
<organism evidence="1 2">
    <name type="scientific">Myxococcus llanfairpwllgwyngyllgogerychwyrndrobwllllantysiliogogogochensis</name>
    <dbReference type="NCBI Taxonomy" id="2590453"/>
    <lineage>
        <taxon>Bacteria</taxon>
        <taxon>Pseudomonadati</taxon>
        <taxon>Myxococcota</taxon>
        <taxon>Myxococcia</taxon>
        <taxon>Myxococcales</taxon>
        <taxon>Cystobacterineae</taxon>
        <taxon>Myxococcaceae</taxon>
        <taxon>Myxococcus</taxon>
    </lineage>
</organism>
<dbReference type="Pfam" id="PF03841">
    <property type="entry name" value="SelA"/>
    <property type="match status" value="1"/>
</dbReference>
<evidence type="ECO:0000313" key="1">
    <source>
        <dbReference type="EMBL" id="TQF11015.1"/>
    </source>
</evidence>
<gene>
    <name evidence="1" type="ORF">FJV41_36530</name>
</gene>
<dbReference type="Proteomes" id="UP000315369">
    <property type="component" value="Unassembled WGS sequence"/>
</dbReference>
<keyword evidence="2" id="KW-1185">Reference proteome</keyword>
<dbReference type="AlphaFoldDB" id="A0A540WPS4"/>
<dbReference type="InterPro" id="IPR018319">
    <property type="entry name" value="SelA-like"/>
</dbReference>
<dbReference type="GO" id="GO:0016740">
    <property type="term" value="F:transferase activity"/>
    <property type="evidence" value="ECO:0007669"/>
    <property type="project" value="UniProtKB-KW"/>
</dbReference>
<feature type="non-terminal residue" evidence="1">
    <location>
        <position position="1"/>
    </location>
</feature>
<dbReference type="Gene3D" id="3.90.1150.180">
    <property type="match status" value="1"/>
</dbReference>
<protein>
    <submittedName>
        <fullName evidence="1">L-seryl-tRNA(Sec) selenium transferase</fullName>
    </submittedName>
</protein>
<evidence type="ECO:0000313" key="2">
    <source>
        <dbReference type="Proteomes" id="UP000315369"/>
    </source>
</evidence>
<dbReference type="EMBL" id="VIFM01000215">
    <property type="protein sequence ID" value="TQF11015.1"/>
    <property type="molecule type" value="Genomic_DNA"/>
</dbReference>
<proteinExistence type="predicted"/>
<reference evidence="1 2" key="1">
    <citation type="submission" date="2019-06" db="EMBL/GenBank/DDBJ databases">
        <authorList>
            <person name="Livingstone P."/>
            <person name="Whitworth D."/>
        </authorList>
    </citation>
    <scope>NUCLEOTIDE SEQUENCE [LARGE SCALE GENOMIC DNA]</scope>
    <source>
        <strain evidence="1 2">AM401</strain>
    </source>
</reference>